<keyword evidence="7 13" id="KW-0378">Hydrolase</keyword>
<keyword evidence="10 13" id="KW-0233">DNA recombination</keyword>
<evidence type="ECO:0000313" key="16">
    <source>
        <dbReference type="Proteomes" id="UP000696931"/>
    </source>
</evidence>
<evidence type="ECO:0000256" key="3">
    <source>
        <dbReference type="ARBA" id="ARBA00022722"/>
    </source>
</evidence>
<dbReference type="InterPro" id="IPR002176">
    <property type="entry name" value="X-over_junc_endoDNase_RuvC"/>
</dbReference>
<sequence>MRVLGLDPGSRRTGYGIVEKCGNRLTAVAYGCLVPPAQADLPRRLAFLATGTAEIIERHAPDCVVVEEAFYHENVRSTLVLGQVRGALIVTAVQREAEVHEYSPREIKLSVTGNGGASKDQVGFMVKRLLALTEDPQVDAADALAGAICHLNRSALSVPRRRGSAARQLEALIARSAR</sequence>
<keyword evidence="2 13" id="KW-0963">Cytoplasm</keyword>
<dbReference type="GO" id="GO:0008821">
    <property type="term" value="F:crossover junction DNA endonuclease activity"/>
    <property type="evidence" value="ECO:0007669"/>
    <property type="project" value="UniProtKB-UniRule"/>
</dbReference>
<name>A0A933SIE4_UNCEI</name>
<evidence type="ECO:0000256" key="10">
    <source>
        <dbReference type="ARBA" id="ARBA00023172"/>
    </source>
</evidence>
<dbReference type="PRINTS" id="PR00696">
    <property type="entry name" value="RSOLVASERUVC"/>
</dbReference>
<dbReference type="GO" id="GO:0048476">
    <property type="term" value="C:Holliday junction resolvase complex"/>
    <property type="evidence" value="ECO:0007669"/>
    <property type="project" value="UniProtKB-UniRule"/>
</dbReference>
<proteinExistence type="inferred from homology"/>
<dbReference type="EMBL" id="JACRIW010000093">
    <property type="protein sequence ID" value="MBI5170469.1"/>
    <property type="molecule type" value="Genomic_DNA"/>
</dbReference>
<reference evidence="15" key="1">
    <citation type="submission" date="2020-07" db="EMBL/GenBank/DDBJ databases">
        <title>Huge and variable diversity of episymbiotic CPR bacteria and DPANN archaea in groundwater ecosystems.</title>
        <authorList>
            <person name="He C.Y."/>
            <person name="Keren R."/>
            <person name="Whittaker M."/>
            <person name="Farag I.F."/>
            <person name="Doudna J."/>
            <person name="Cate J.H.D."/>
            <person name="Banfield J.F."/>
        </authorList>
    </citation>
    <scope>NUCLEOTIDE SEQUENCE</scope>
    <source>
        <strain evidence="15">NC_groundwater_1813_Pr3_B-0.1um_71_17</strain>
    </source>
</reference>
<dbReference type="CDD" id="cd16962">
    <property type="entry name" value="RuvC"/>
    <property type="match status" value="1"/>
</dbReference>
<dbReference type="InterPro" id="IPR036397">
    <property type="entry name" value="RNaseH_sf"/>
</dbReference>
<evidence type="ECO:0000256" key="13">
    <source>
        <dbReference type="HAMAP-Rule" id="MF_00034"/>
    </source>
</evidence>
<feature type="binding site" evidence="13">
    <location>
        <position position="139"/>
    </location>
    <ligand>
        <name>Mg(2+)</name>
        <dbReference type="ChEBI" id="CHEBI:18420"/>
        <label>1</label>
    </ligand>
</feature>
<evidence type="ECO:0000256" key="5">
    <source>
        <dbReference type="ARBA" id="ARBA00022759"/>
    </source>
</evidence>
<keyword evidence="5 13" id="KW-0255">Endonuclease</keyword>
<evidence type="ECO:0000256" key="7">
    <source>
        <dbReference type="ARBA" id="ARBA00022801"/>
    </source>
</evidence>
<keyword evidence="11 13" id="KW-0234">DNA repair</keyword>
<dbReference type="Proteomes" id="UP000696931">
    <property type="component" value="Unassembled WGS sequence"/>
</dbReference>
<evidence type="ECO:0000256" key="12">
    <source>
        <dbReference type="ARBA" id="ARBA00029354"/>
    </source>
</evidence>
<keyword evidence="3 13" id="KW-0540">Nuclease</keyword>
<organism evidence="15 16">
    <name type="scientific">Eiseniibacteriota bacterium</name>
    <dbReference type="NCBI Taxonomy" id="2212470"/>
    <lineage>
        <taxon>Bacteria</taxon>
        <taxon>Candidatus Eiseniibacteriota</taxon>
    </lineage>
</organism>
<comment type="function">
    <text evidence="13">The RuvA-RuvB-RuvC complex processes Holliday junction (HJ) DNA during genetic recombination and DNA repair. Endonuclease that resolves HJ intermediates. Cleaves cruciform DNA by making single-stranded nicks across the HJ at symmetrical positions within the homologous arms, yielding a 5'-phosphate and a 3'-hydroxyl group; requires a central core of homology in the junction. The consensus cleavage sequence is 5'-(A/T)TT(C/G)-3'. Cleavage occurs on the 3'-side of the TT dinucleotide at the point of strand exchange. HJ branch migration catalyzed by RuvA-RuvB allows RuvC to scan DNA until it finds its consensus sequence, where it cleaves and resolves the cruciform DNA.</text>
</comment>
<dbReference type="NCBIfam" id="TIGR00228">
    <property type="entry name" value="ruvC"/>
    <property type="match status" value="1"/>
</dbReference>
<evidence type="ECO:0000256" key="6">
    <source>
        <dbReference type="ARBA" id="ARBA00022763"/>
    </source>
</evidence>
<evidence type="ECO:0000256" key="11">
    <source>
        <dbReference type="ARBA" id="ARBA00023204"/>
    </source>
</evidence>
<keyword evidence="9 13" id="KW-0238">DNA-binding</keyword>
<dbReference type="SUPFAM" id="SSF53098">
    <property type="entry name" value="Ribonuclease H-like"/>
    <property type="match status" value="1"/>
</dbReference>
<evidence type="ECO:0000256" key="1">
    <source>
        <dbReference type="ARBA" id="ARBA00009518"/>
    </source>
</evidence>
<feature type="binding site" evidence="13">
    <location>
        <position position="7"/>
    </location>
    <ligand>
        <name>Mg(2+)</name>
        <dbReference type="ChEBI" id="CHEBI:18420"/>
        <label>1</label>
    </ligand>
</feature>
<protein>
    <recommendedName>
        <fullName evidence="13 14">Crossover junction endodeoxyribonuclease RuvC</fullName>
        <ecNumber evidence="13 14">3.1.21.10</ecNumber>
    </recommendedName>
    <alternativeName>
        <fullName evidence="13">Holliday junction nuclease RuvC</fullName>
    </alternativeName>
    <alternativeName>
        <fullName evidence="13">Holliday junction resolvase RuvC</fullName>
    </alternativeName>
</protein>
<comment type="similarity">
    <text evidence="1 13">Belongs to the RuvC family.</text>
</comment>
<evidence type="ECO:0000256" key="4">
    <source>
        <dbReference type="ARBA" id="ARBA00022723"/>
    </source>
</evidence>
<accession>A0A933SIE4</accession>
<feature type="active site" evidence="13">
    <location>
        <position position="67"/>
    </location>
</feature>
<comment type="subunit">
    <text evidence="13">Homodimer which binds Holliday junction (HJ) DNA. The HJ becomes 2-fold symmetrical on binding to RuvC with unstacked arms; it has a different conformation from HJ DNA in complex with RuvA. In the full resolvosome a probable DNA-RuvA(4)-RuvB(12)-RuvC(2) complex forms which resolves the HJ.</text>
</comment>
<feature type="binding site" evidence="13">
    <location>
        <position position="67"/>
    </location>
    <ligand>
        <name>Mg(2+)</name>
        <dbReference type="ChEBI" id="CHEBI:18420"/>
        <label>2</label>
    </ligand>
</feature>
<comment type="catalytic activity">
    <reaction evidence="12 13">
        <text>Endonucleolytic cleavage at a junction such as a reciprocal single-stranded crossover between two homologous DNA duplexes (Holliday junction).</text>
        <dbReference type="EC" id="3.1.21.10"/>
    </reaction>
</comment>
<evidence type="ECO:0000256" key="9">
    <source>
        <dbReference type="ARBA" id="ARBA00023125"/>
    </source>
</evidence>
<comment type="caution">
    <text evidence="15">The sequence shown here is derived from an EMBL/GenBank/DDBJ whole genome shotgun (WGS) entry which is preliminary data.</text>
</comment>
<comment type="subcellular location">
    <subcellularLocation>
        <location evidence="13">Cytoplasm</location>
    </subcellularLocation>
</comment>
<dbReference type="AlphaFoldDB" id="A0A933SIE4"/>
<dbReference type="FunFam" id="3.30.420.10:FF:000002">
    <property type="entry name" value="Crossover junction endodeoxyribonuclease RuvC"/>
    <property type="match status" value="1"/>
</dbReference>
<gene>
    <name evidence="13 15" type="primary">ruvC</name>
    <name evidence="15" type="ORF">HZA61_13355</name>
</gene>
<dbReference type="GO" id="GO:0006281">
    <property type="term" value="P:DNA repair"/>
    <property type="evidence" value="ECO:0007669"/>
    <property type="project" value="UniProtKB-UniRule"/>
</dbReference>
<feature type="active site" evidence="13">
    <location>
        <position position="139"/>
    </location>
</feature>
<comment type="cofactor">
    <cofactor evidence="13">
        <name>Mg(2+)</name>
        <dbReference type="ChEBI" id="CHEBI:18420"/>
    </cofactor>
    <text evidence="13">Binds 2 Mg(2+) ion per subunit.</text>
</comment>
<dbReference type="EC" id="3.1.21.10" evidence="13 14"/>
<dbReference type="PANTHER" id="PTHR30194">
    <property type="entry name" value="CROSSOVER JUNCTION ENDODEOXYRIBONUCLEASE RUVC"/>
    <property type="match status" value="1"/>
</dbReference>
<evidence type="ECO:0000313" key="15">
    <source>
        <dbReference type="EMBL" id="MBI5170469.1"/>
    </source>
</evidence>
<evidence type="ECO:0000256" key="2">
    <source>
        <dbReference type="ARBA" id="ARBA00022490"/>
    </source>
</evidence>
<keyword evidence="4 13" id="KW-0479">Metal-binding</keyword>
<feature type="active site" evidence="13">
    <location>
        <position position="7"/>
    </location>
</feature>
<keyword evidence="8 13" id="KW-0460">Magnesium</keyword>
<evidence type="ECO:0000256" key="14">
    <source>
        <dbReference type="NCBIfam" id="TIGR00228"/>
    </source>
</evidence>
<dbReference type="GO" id="GO:0000287">
    <property type="term" value="F:magnesium ion binding"/>
    <property type="evidence" value="ECO:0007669"/>
    <property type="project" value="UniProtKB-UniRule"/>
</dbReference>
<dbReference type="Gene3D" id="3.30.420.10">
    <property type="entry name" value="Ribonuclease H-like superfamily/Ribonuclease H"/>
    <property type="match status" value="1"/>
</dbReference>
<dbReference type="Pfam" id="PF02075">
    <property type="entry name" value="RuvC"/>
    <property type="match status" value="1"/>
</dbReference>
<dbReference type="GO" id="GO:0005737">
    <property type="term" value="C:cytoplasm"/>
    <property type="evidence" value="ECO:0007669"/>
    <property type="project" value="UniProtKB-SubCell"/>
</dbReference>
<dbReference type="GO" id="GO:0003677">
    <property type="term" value="F:DNA binding"/>
    <property type="evidence" value="ECO:0007669"/>
    <property type="project" value="UniProtKB-KW"/>
</dbReference>
<dbReference type="GO" id="GO:0006310">
    <property type="term" value="P:DNA recombination"/>
    <property type="evidence" value="ECO:0007669"/>
    <property type="project" value="UniProtKB-UniRule"/>
</dbReference>
<keyword evidence="6 13" id="KW-0227">DNA damage</keyword>
<dbReference type="HAMAP" id="MF_00034">
    <property type="entry name" value="RuvC"/>
    <property type="match status" value="1"/>
</dbReference>
<dbReference type="InterPro" id="IPR012337">
    <property type="entry name" value="RNaseH-like_sf"/>
</dbReference>
<dbReference type="PANTHER" id="PTHR30194:SF3">
    <property type="entry name" value="CROSSOVER JUNCTION ENDODEOXYRIBONUCLEASE RUVC"/>
    <property type="match status" value="1"/>
</dbReference>
<evidence type="ECO:0000256" key="8">
    <source>
        <dbReference type="ARBA" id="ARBA00022842"/>
    </source>
</evidence>